<evidence type="ECO:0000313" key="9">
    <source>
        <dbReference type="EMBL" id="JAS30463.1"/>
    </source>
</evidence>
<dbReference type="GO" id="GO:0005634">
    <property type="term" value="C:nucleus"/>
    <property type="evidence" value="ECO:0007669"/>
    <property type="project" value="UniProtKB-SubCell"/>
</dbReference>
<dbReference type="AlphaFoldDB" id="A0A1B6DXQ9"/>
<feature type="domain" description="C2H2-type" evidence="8">
    <location>
        <begin position="188"/>
        <end position="213"/>
    </location>
</feature>
<proteinExistence type="predicted"/>
<dbReference type="PANTHER" id="PTHR24394">
    <property type="entry name" value="ZINC FINGER PROTEIN"/>
    <property type="match status" value="1"/>
</dbReference>
<evidence type="ECO:0000256" key="7">
    <source>
        <dbReference type="PROSITE-ProRule" id="PRU00042"/>
    </source>
</evidence>
<evidence type="ECO:0000259" key="8">
    <source>
        <dbReference type="PROSITE" id="PS50157"/>
    </source>
</evidence>
<dbReference type="InterPro" id="IPR013087">
    <property type="entry name" value="Znf_C2H2_type"/>
</dbReference>
<dbReference type="EMBL" id="GEDC01006835">
    <property type="protein sequence ID" value="JAS30463.1"/>
    <property type="molecule type" value="Transcribed_RNA"/>
</dbReference>
<reference evidence="9" key="1">
    <citation type="submission" date="2015-12" db="EMBL/GenBank/DDBJ databases">
        <title>De novo transcriptome assembly of four potential Pierce s Disease insect vectors from Arizona vineyards.</title>
        <authorList>
            <person name="Tassone E.E."/>
        </authorList>
    </citation>
    <scope>NUCLEOTIDE SEQUENCE</scope>
</reference>
<feature type="domain" description="C2H2-type" evidence="8">
    <location>
        <begin position="132"/>
        <end position="159"/>
    </location>
</feature>
<dbReference type="Gene3D" id="3.30.160.60">
    <property type="entry name" value="Classic Zinc Finger"/>
    <property type="match status" value="3"/>
</dbReference>
<dbReference type="SMART" id="SM00355">
    <property type="entry name" value="ZnF_C2H2"/>
    <property type="match status" value="3"/>
</dbReference>
<dbReference type="InterPro" id="IPR036236">
    <property type="entry name" value="Znf_C2H2_sf"/>
</dbReference>
<sequence length="213" mass="25547">MDIKEEQSELIEEKECFIEMSPRLDLEDPLVDPFEQVNIKIEVFEEENVSVSSEITEELKGQDEMYQDTETQQRNKQYNCDFSNEPIRSDKSDLNYCKKDYFEEKQYECEEKFVNESKSRIDFKRHTKEKLLKCELCDAKFSLIFHLRNHIKTHTGEKPFKCETCDKRFEQKCNLRNHMITHSEDRPFKCELCDSSFSRKPYLNDHILSTHIG</sequence>
<gene>
    <name evidence="9" type="ORF">g.15262</name>
</gene>
<dbReference type="PANTHER" id="PTHR24394:SF29">
    <property type="entry name" value="MYONEURIN"/>
    <property type="match status" value="1"/>
</dbReference>
<evidence type="ECO:0000256" key="6">
    <source>
        <dbReference type="ARBA" id="ARBA00023242"/>
    </source>
</evidence>
<keyword evidence="4 7" id="KW-0863">Zinc-finger</keyword>
<dbReference type="PROSITE" id="PS50157">
    <property type="entry name" value="ZINC_FINGER_C2H2_2"/>
    <property type="match status" value="3"/>
</dbReference>
<organism evidence="9">
    <name type="scientific">Clastoptera arizonana</name>
    <name type="common">Arizona spittle bug</name>
    <dbReference type="NCBI Taxonomy" id="38151"/>
    <lineage>
        <taxon>Eukaryota</taxon>
        <taxon>Metazoa</taxon>
        <taxon>Ecdysozoa</taxon>
        <taxon>Arthropoda</taxon>
        <taxon>Hexapoda</taxon>
        <taxon>Insecta</taxon>
        <taxon>Pterygota</taxon>
        <taxon>Neoptera</taxon>
        <taxon>Paraneoptera</taxon>
        <taxon>Hemiptera</taxon>
        <taxon>Auchenorrhyncha</taxon>
        <taxon>Cercopoidea</taxon>
        <taxon>Clastopteridae</taxon>
        <taxon>Clastoptera</taxon>
    </lineage>
</organism>
<evidence type="ECO:0000256" key="5">
    <source>
        <dbReference type="ARBA" id="ARBA00022833"/>
    </source>
</evidence>
<dbReference type="PROSITE" id="PS00028">
    <property type="entry name" value="ZINC_FINGER_C2H2_1"/>
    <property type="match status" value="3"/>
</dbReference>
<evidence type="ECO:0000256" key="1">
    <source>
        <dbReference type="ARBA" id="ARBA00004123"/>
    </source>
</evidence>
<dbReference type="FunFam" id="3.30.160.60:FF:000100">
    <property type="entry name" value="Zinc finger 45-like"/>
    <property type="match status" value="1"/>
</dbReference>
<evidence type="ECO:0000256" key="2">
    <source>
        <dbReference type="ARBA" id="ARBA00022723"/>
    </source>
</evidence>
<name>A0A1B6DXQ9_9HEMI</name>
<dbReference type="SUPFAM" id="SSF57667">
    <property type="entry name" value="beta-beta-alpha zinc fingers"/>
    <property type="match status" value="2"/>
</dbReference>
<dbReference type="GO" id="GO:0008270">
    <property type="term" value="F:zinc ion binding"/>
    <property type="evidence" value="ECO:0007669"/>
    <property type="project" value="UniProtKB-KW"/>
</dbReference>
<accession>A0A1B6DXQ9</accession>
<keyword evidence="6" id="KW-0539">Nucleus</keyword>
<feature type="domain" description="C2H2-type" evidence="8">
    <location>
        <begin position="160"/>
        <end position="187"/>
    </location>
</feature>
<keyword evidence="3" id="KW-0677">Repeat</keyword>
<keyword evidence="5" id="KW-0862">Zinc</keyword>
<evidence type="ECO:0000256" key="3">
    <source>
        <dbReference type="ARBA" id="ARBA00022737"/>
    </source>
</evidence>
<dbReference type="Pfam" id="PF00096">
    <property type="entry name" value="zf-C2H2"/>
    <property type="match status" value="3"/>
</dbReference>
<evidence type="ECO:0000256" key="4">
    <source>
        <dbReference type="ARBA" id="ARBA00022771"/>
    </source>
</evidence>
<dbReference type="GO" id="GO:0000981">
    <property type="term" value="F:DNA-binding transcription factor activity, RNA polymerase II-specific"/>
    <property type="evidence" value="ECO:0007669"/>
    <property type="project" value="TreeGrafter"/>
</dbReference>
<dbReference type="FunFam" id="3.30.160.60:FF:003421">
    <property type="entry name" value="Si:dkey-7i4.10"/>
    <property type="match status" value="1"/>
</dbReference>
<comment type="subcellular location">
    <subcellularLocation>
        <location evidence="1">Nucleus</location>
    </subcellularLocation>
</comment>
<keyword evidence="2" id="KW-0479">Metal-binding</keyword>
<feature type="non-terminal residue" evidence="9">
    <location>
        <position position="213"/>
    </location>
</feature>
<protein>
    <recommendedName>
        <fullName evidence="8">C2H2-type domain-containing protein</fullName>
    </recommendedName>
</protein>